<evidence type="ECO:0000313" key="3">
    <source>
        <dbReference type="Proteomes" id="UP000199462"/>
    </source>
</evidence>
<dbReference type="STRING" id="440514.SAMN04488010_1813"/>
<keyword evidence="2" id="KW-0808">Transferase</keyword>
<proteinExistence type="predicted"/>
<name>A0A1I6IIX9_9FLAO</name>
<gene>
    <name evidence="2" type="ORF">SAMN04488010_1813</name>
</gene>
<dbReference type="Gene3D" id="3.30.1310.20">
    <property type="entry name" value="PRTase-like"/>
    <property type="match status" value="1"/>
</dbReference>
<keyword evidence="3" id="KW-1185">Reference proteome</keyword>
<protein>
    <submittedName>
        <fullName evidence="2">Phosphoribosyl transferase domain-containing protein</fullName>
    </submittedName>
</protein>
<dbReference type="AlphaFoldDB" id="A0A1I6IIX9"/>
<dbReference type="RefSeq" id="WP_091902715.1">
    <property type="nucleotide sequence ID" value="NZ_CANMGB010000001.1"/>
</dbReference>
<dbReference type="EMBL" id="FOYX01000001">
    <property type="protein sequence ID" value="SFR66747.1"/>
    <property type="molecule type" value="Genomic_DNA"/>
</dbReference>
<evidence type="ECO:0000259" key="1">
    <source>
        <dbReference type="Pfam" id="PF00156"/>
    </source>
</evidence>
<dbReference type="GO" id="GO:0016740">
    <property type="term" value="F:transferase activity"/>
    <property type="evidence" value="ECO:0007669"/>
    <property type="project" value="UniProtKB-KW"/>
</dbReference>
<dbReference type="Pfam" id="PF00156">
    <property type="entry name" value="Pribosyltran"/>
    <property type="match status" value="1"/>
</dbReference>
<dbReference type="Proteomes" id="UP000199462">
    <property type="component" value="Unassembled WGS sequence"/>
</dbReference>
<dbReference type="InterPro" id="IPR029057">
    <property type="entry name" value="PRTase-like"/>
</dbReference>
<dbReference type="Gene3D" id="3.40.50.2020">
    <property type="match status" value="1"/>
</dbReference>
<evidence type="ECO:0000313" key="2">
    <source>
        <dbReference type="EMBL" id="SFR66747.1"/>
    </source>
</evidence>
<organism evidence="2 3">
    <name type="scientific">Maribacter stanieri</name>
    <dbReference type="NCBI Taxonomy" id="440514"/>
    <lineage>
        <taxon>Bacteria</taxon>
        <taxon>Pseudomonadati</taxon>
        <taxon>Bacteroidota</taxon>
        <taxon>Flavobacteriia</taxon>
        <taxon>Flavobacteriales</taxon>
        <taxon>Flavobacteriaceae</taxon>
        <taxon>Maribacter</taxon>
    </lineage>
</organism>
<accession>A0A1I6IIX9</accession>
<dbReference type="SUPFAM" id="SSF53271">
    <property type="entry name" value="PRTase-like"/>
    <property type="match status" value="1"/>
</dbReference>
<reference evidence="3" key="1">
    <citation type="submission" date="2016-10" db="EMBL/GenBank/DDBJ databases">
        <authorList>
            <person name="Varghese N."/>
            <person name="Submissions S."/>
        </authorList>
    </citation>
    <scope>NUCLEOTIDE SEQUENCE [LARGE SCALE GENOMIC DNA]</scope>
    <source>
        <strain evidence="3">DSM 19891</strain>
    </source>
</reference>
<sequence>MFKDRNDAGNQLATLLAKYKDDEVIVLAIPRGGLPIGASVATFLNAPLDVVLTKKIGHPNNKEYAIGAVSLESIILSNSNILDNYYIERETERIRRTLKERHKQYYKNRSPKKLQNKTVIIVDDGIATGNTLMATIALVHKQKPSKIIIAIPVAPPSAINKISNLEHVEEVICILQPDNFRAVGQFYKNFEEVTDRKAIQILDYFNSKKVSEM</sequence>
<feature type="domain" description="Phosphoribosyltransferase" evidence="1">
    <location>
        <begin position="14"/>
        <end position="184"/>
    </location>
</feature>
<dbReference type="InterPro" id="IPR000836">
    <property type="entry name" value="PRTase_dom"/>
</dbReference>
<dbReference type="CDD" id="cd06223">
    <property type="entry name" value="PRTases_typeI"/>
    <property type="match status" value="1"/>
</dbReference>